<accession>A0A507BWN8</accession>
<comment type="caution">
    <text evidence="9">The sequence shown here is derived from an EMBL/GenBank/DDBJ whole genome shotgun (WGS) entry which is preliminary data.</text>
</comment>
<dbReference type="PANTHER" id="PTHR21181:SF7">
    <property type="entry name" value="ER MEMBRANE PROTEIN COMPLEX SUBUNIT 5"/>
    <property type="match status" value="1"/>
</dbReference>
<dbReference type="STRING" id="1806994.A0A507BWN8"/>
<comment type="similarity">
    <text evidence="2">Belongs to the membrane magnesium transporter (TC 1.A.67) family.</text>
</comment>
<reference evidence="9 10" key="1">
    <citation type="journal article" date="2019" name="Sci. Rep.">
        <title>Comparative genomics of chytrid fungi reveal insights into the obligate biotrophic and pathogenic lifestyle of Synchytrium endobioticum.</title>
        <authorList>
            <person name="van de Vossenberg B.T.L.H."/>
            <person name="Warris S."/>
            <person name="Nguyen H.D.T."/>
            <person name="van Gent-Pelzer M.P.E."/>
            <person name="Joly D.L."/>
            <person name="van de Geest H.C."/>
            <person name="Bonants P.J.M."/>
            <person name="Smith D.S."/>
            <person name="Levesque C.A."/>
            <person name="van der Lee T.A.J."/>
        </authorList>
    </citation>
    <scope>NUCLEOTIDE SEQUENCE [LARGE SCALE GENOMIC DNA]</scope>
    <source>
        <strain evidence="9 10">JEL517</strain>
    </source>
</reference>
<evidence type="ECO:0000256" key="4">
    <source>
        <dbReference type="ARBA" id="ARBA00022692"/>
    </source>
</evidence>
<dbReference type="Pfam" id="PF10270">
    <property type="entry name" value="MMgT"/>
    <property type="match status" value="1"/>
</dbReference>
<keyword evidence="5" id="KW-0256">Endoplasmic reticulum</keyword>
<keyword evidence="4 8" id="KW-0812">Transmembrane</keyword>
<evidence type="ECO:0000256" key="7">
    <source>
        <dbReference type="ARBA" id="ARBA00023136"/>
    </source>
</evidence>
<proteinExistence type="inferred from homology"/>
<evidence type="ECO:0000256" key="8">
    <source>
        <dbReference type="SAM" id="Phobius"/>
    </source>
</evidence>
<keyword evidence="6 8" id="KW-1133">Transmembrane helix</keyword>
<keyword evidence="10" id="KW-1185">Reference proteome</keyword>
<evidence type="ECO:0000313" key="10">
    <source>
        <dbReference type="Proteomes" id="UP000319731"/>
    </source>
</evidence>
<evidence type="ECO:0000313" key="9">
    <source>
        <dbReference type="EMBL" id="TPX33760.1"/>
    </source>
</evidence>
<dbReference type="PANTHER" id="PTHR21181">
    <property type="match status" value="1"/>
</dbReference>
<evidence type="ECO:0000256" key="3">
    <source>
        <dbReference type="ARBA" id="ARBA00011276"/>
    </source>
</evidence>
<gene>
    <name evidence="9" type="ORF">SmJEL517_g03454</name>
</gene>
<keyword evidence="7 8" id="KW-0472">Membrane</keyword>
<evidence type="ECO:0000256" key="5">
    <source>
        <dbReference type="ARBA" id="ARBA00022824"/>
    </source>
</evidence>
<evidence type="ECO:0000256" key="2">
    <source>
        <dbReference type="ARBA" id="ARBA00006109"/>
    </source>
</evidence>
<dbReference type="GO" id="GO:0005794">
    <property type="term" value="C:Golgi apparatus"/>
    <property type="evidence" value="ECO:0007669"/>
    <property type="project" value="TreeGrafter"/>
</dbReference>
<protein>
    <recommendedName>
        <fullName evidence="11">Membrane magnesium transporter</fullName>
    </recommendedName>
</protein>
<dbReference type="InterPro" id="IPR018937">
    <property type="entry name" value="MMgT"/>
</dbReference>
<dbReference type="OrthoDB" id="44756at2759"/>
<comment type="subunit">
    <text evidence="3">Component of the ER membrane protein complex (EMC).</text>
</comment>
<dbReference type="GeneID" id="42004679"/>
<dbReference type="Proteomes" id="UP000319731">
    <property type="component" value="Unassembled WGS sequence"/>
</dbReference>
<dbReference type="GO" id="GO:0022890">
    <property type="term" value="F:inorganic cation transmembrane transporter activity"/>
    <property type="evidence" value="ECO:0007669"/>
    <property type="project" value="TreeGrafter"/>
</dbReference>
<name>A0A507BWN8_9FUNG</name>
<dbReference type="GO" id="GO:0072546">
    <property type="term" value="C:EMC complex"/>
    <property type="evidence" value="ECO:0007669"/>
    <property type="project" value="TreeGrafter"/>
</dbReference>
<feature type="transmembrane region" description="Helical" evidence="8">
    <location>
        <begin position="44"/>
        <end position="68"/>
    </location>
</feature>
<dbReference type="AlphaFoldDB" id="A0A507BWN8"/>
<dbReference type="RefSeq" id="XP_031024677.1">
    <property type="nucleotide sequence ID" value="XM_031169382.1"/>
</dbReference>
<evidence type="ECO:0008006" key="11">
    <source>
        <dbReference type="Google" id="ProtNLM"/>
    </source>
</evidence>
<comment type="subcellular location">
    <subcellularLocation>
        <location evidence="1">Endoplasmic reticulum membrane</location>
        <topology evidence="1">Multi-pass membrane protein</topology>
    </subcellularLocation>
</comment>
<sequence>MAVEDPPNWFGRFLLLSGFIFLLHSGYSAIEHLAYLKSISKQESWLPIDILLECILSLGLCILASVMVSGTLRPIQLEAELSKKPMDHLDHLSSFRTMHHRGKVLFKSS</sequence>
<evidence type="ECO:0000256" key="1">
    <source>
        <dbReference type="ARBA" id="ARBA00004477"/>
    </source>
</evidence>
<organism evidence="9 10">
    <name type="scientific">Synchytrium microbalum</name>
    <dbReference type="NCBI Taxonomy" id="1806994"/>
    <lineage>
        <taxon>Eukaryota</taxon>
        <taxon>Fungi</taxon>
        <taxon>Fungi incertae sedis</taxon>
        <taxon>Chytridiomycota</taxon>
        <taxon>Chytridiomycota incertae sedis</taxon>
        <taxon>Chytridiomycetes</taxon>
        <taxon>Synchytriales</taxon>
        <taxon>Synchytriaceae</taxon>
        <taxon>Synchytrium</taxon>
    </lineage>
</organism>
<dbReference type="GO" id="GO:0005769">
    <property type="term" value="C:early endosome"/>
    <property type="evidence" value="ECO:0007669"/>
    <property type="project" value="TreeGrafter"/>
</dbReference>
<dbReference type="GO" id="GO:0005886">
    <property type="term" value="C:plasma membrane"/>
    <property type="evidence" value="ECO:0007669"/>
    <property type="project" value="TreeGrafter"/>
</dbReference>
<dbReference type="EMBL" id="QEAO01000018">
    <property type="protein sequence ID" value="TPX33760.1"/>
    <property type="molecule type" value="Genomic_DNA"/>
</dbReference>
<evidence type="ECO:0000256" key="6">
    <source>
        <dbReference type="ARBA" id="ARBA00022989"/>
    </source>
</evidence>